<dbReference type="PANTHER" id="PTHR28259">
    <property type="entry name" value="FLUORIDE EXPORT PROTEIN 1-RELATED"/>
    <property type="match status" value="1"/>
</dbReference>
<dbReference type="Proteomes" id="UP001231941">
    <property type="component" value="Unassembled WGS sequence"/>
</dbReference>
<comment type="catalytic activity">
    <reaction evidence="8">
        <text>fluoride(in) = fluoride(out)</text>
        <dbReference type="Rhea" id="RHEA:76159"/>
        <dbReference type="ChEBI" id="CHEBI:17051"/>
    </reaction>
    <physiologicalReaction direction="left-to-right" evidence="8">
        <dbReference type="Rhea" id="RHEA:76160"/>
    </physiologicalReaction>
</comment>
<feature type="transmembrane region" description="Helical" evidence="10">
    <location>
        <begin position="78"/>
        <end position="96"/>
    </location>
</feature>
<evidence type="ECO:0000256" key="3">
    <source>
        <dbReference type="ARBA" id="ARBA00022692"/>
    </source>
</evidence>
<dbReference type="EMBL" id="JAVAMP010000001">
    <property type="protein sequence ID" value="MDP5273310.1"/>
    <property type="molecule type" value="Genomic_DNA"/>
</dbReference>
<comment type="similarity">
    <text evidence="7 10">Belongs to the fluoride channel Fluc/FEX (TC 1.A.43) family.</text>
</comment>
<evidence type="ECO:0000313" key="11">
    <source>
        <dbReference type="EMBL" id="MDP5273310.1"/>
    </source>
</evidence>
<comment type="subcellular location">
    <subcellularLocation>
        <location evidence="1 10">Cell membrane</location>
        <topology evidence="1 10">Multi-pass membrane protein</topology>
    </subcellularLocation>
</comment>
<evidence type="ECO:0000313" key="12">
    <source>
        <dbReference type="Proteomes" id="UP001231941"/>
    </source>
</evidence>
<dbReference type="PANTHER" id="PTHR28259:SF1">
    <property type="entry name" value="FLUORIDE EXPORT PROTEIN 1-RELATED"/>
    <property type="match status" value="1"/>
</dbReference>
<evidence type="ECO:0000256" key="5">
    <source>
        <dbReference type="ARBA" id="ARBA00023136"/>
    </source>
</evidence>
<keyword evidence="12" id="KW-1185">Reference proteome</keyword>
<comment type="activity regulation">
    <text evidence="10">Na(+) is not transported, but it plays an essential structural role and its presence is essential for fluoride channel function.</text>
</comment>
<feature type="transmembrane region" description="Helical" evidence="10">
    <location>
        <begin position="102"/>
        <end position="123"/>
    </location>
</feature>
<keyword evidence="10" id="KW-0479">Metal-binding</keyword>
<keyword evidence="5 10" id="KW-0472">Membrane</keyword>
<name>A0ABT9IVC1_9BACL</name>
<comment type="caution">
    <text evidence="11">The sequence shown here is derived from an EMBL/GenBank/DDBJ whole genome shotgun (WGS) entry which is preliminary data.</text>
</comment>
<proteinExistence type="inferred from homology"/>
<dbReference type="NCBIfam" id="TIGR00494">
    <property type="entry name" value="crcB"/>
    <property type="match status" value="1"/>
</dbReference>
<evidence type="ECO:0000256" key="10">
    <source>
        <dbReference type="HAMAP-Rule" id="MF_00454"/>
    </source>
</evidence>
<comment type="function">
    <text evidence="9 10">Fluoride-specific ion channel. Important for reducing fluoride concentration in the cell, thus reducing its toxicity.</text>
</comment>
<keyword evidence="2 10" id="KW-1003">Cell membrane</keyword>
<keyword evidence="3 10" id="KW-0812">Transmembrane</keyword>
<gene>
    <name evidence="10 11" type="primary">crcB</name>
    <name evidence="10" type="synonym">fluC</name>
    <name evidence="11" type="ORF">Q5Y73_04285</name>
</gene>
<protein>
    <recommendedName>
        <fullName evidence="10">Fluoride-specific ion channel FluC</fullName>
    </recommendedName>
</protein>
<feature type="transmembrane region" description="Helical" evidence="10">
    <location>
        <begin position="38"/>
        <end position="57"/>
    </location>
</feature>
<evidence type="ECO:0000256" key="7">
    <source>
        <dbReference type="ARBA" id="ARBA00035120"/>
    </source>
</evidence>
<evidence type="ECO:0000256" key="2">
    <source>
        <dbReference type="ARBA" id="ARBA00022475"/>
    </source>
</evidence>
<evidence type="ECO:0000256" key="4">
    <source>
        <dbReference type="ARBA" id="ARBA00022989"/>
    </source>
</evidence>
<evidence type="ECO:0000256" key="8">
    <source>
        <dbReference type="ARBA" id="ARBA00035585"/>
    </source>
</evidence>
<reference evidence="11 12" key="1">
    <citation type="submission" date="2023-08" db="EMBL/GenBank/DDBJ databases">
        <authorList>
            <person name="Park J.-S."/>
        </authorList>
    </citation>
    <scope>NUCLEOTIDE SEQUENCE [LARGE SCALE GENOMIC DNA]</scope>
    <source>
        <strain evidence="11 12">2205SS18-9</strain>
    </source>
</reference>
<keyword evidence="10" id="KW-0406">Ion transport</keyword>
<keyword evidence="6 10" id="KW-0407">Ion channel</keyword>
<dbReference type="HAMAP" id="MF_00454">
    <property type="entry name" value="FluC"/>
    <property type="match status" value="1"/>
</dbReference>
<sequence>MSWLNSDKAMYLYIGLAGFIGANLRFIISEFTYSGDSFFPTGTLICNYIGCLALGWFSERMKIINMSIKMKTAISTGLIGSFTTFSAFSVETISLIKNDQILLSFSYILLSLIGGVLLAWFGYKLGSAVK</sequence>
<keyword evidence="10" id="KW-0915">Sodium</keyword>
<feature type="binding site" evidence="10">
    <location>
        <position position="83"/>
    </location>
    <ligand>
        <name>Na(+)</name>
        <dbReference type="ChEBI" id="CHEBI:29101"/>
        <note>structural</note>
    </ligand>
</feature>
<keyword evidence="4 10" id="KW-1133">Transmembrane helix</keyword>
<dbReference type="Pfam" id="PF02537">
    <property type="entry name" value="CRCB"/>
    <property type="match status" value="1"/>
</dbReference>
<evidence type="ECO:0000256" key="1">
    <source>
        <dbReference type="ARBA" id="ARBA00004651"/>
    </source>
</evidence>
<dbReference type="InterPro" id="IPR003691">
    <property type="entry name" value="FluC"/>
</dbReference>
<keyword evidence="10" id="KW-0813">Transport</keyword>
<dbReference type="RefSeq" id="WP_305990590.1">
    <property type="nucleotide sequence ID" value="NZ_JAVAMP010000001.1"/>
</dbReference>
<organism evidence="11 12">
    <name type="scientific">Chengkuizengella axinellae</name>
    <dbReference type="NCBI Taxonomy" id="3064388"/>
    <lineage>
        <taxon>Bacteria</taxon>
        <taxon>Bacillati</taxon>
        <taxon>Bacillota</taxon>
        <taxon>Bacilli</taxon>
        <taxon>Bacillales</taxon>
        <taxon>Paenibacillaceae</taxon>
        <taxon>Chengkuizengella</taxon>
    </lineage>
</organism>
<accession>A0ABT9IVC1</accession>
<feature type="transmembrane region" description="Helical" evidence="10">
    <location>
        <begin position="12"/>
        <end position="32"/>
    </location>
</feature>
<evidence type="ECO:0000256" key="6">
    <source>
        <dbReference type="ARBA" id="ARBA00023303"/>
    </source>
</evidence>
<feature type="binding site" evidence="10">
    <location>
        <position position="80"/>
    </location>
    <ligand>
        <name>Na(+)</name>
        <dbReference type="ChEBI" id="CHEBI:29101"/>
        <note>structural</note>
    </ligand>
</feature>
<evidence type="ECO:0000256" key="9">
    <source>
        <dbReference type="ARBA" id="ARBA00049940"/>
    </source>
</evidence>